<dbReference type="InterPro" id="IPR036056">
    <property type="entry name" value="Fibrinogen-like_C"/>
</dbReference>
<dbReference type="PROSITE" id="PS00514">
    <property type="entry name" value="FIBRINOGEN_C_1"/>
    <property type="match status" value="1"/>
</dbReference>
<comment type="caution">
    <text evidence="4">The sequence shown here is derived from an EMBL/GenBank/DDBJ whole genome shotgun (WGS) entry which is preliminary data.</text>
</comment>
<evidence type="ECO:0000313" key="4">
    <source>
        <dbReference type="EMBL" id="GFO47856.1"/>
    </source>
</evidence>
<gene>
    <name evidence="4" type="ORF">PoB_007436100</name>
</gene>
<accession>A0AAV4DUT1</accession>
<dbReference type="AlphaFoldDB" id="A0AAV4DUT1"/>
<evidence type="ECO:0000313" key="5">
    <source>
        <dbReference type="Proteomes" id="UP000735302"/>
    </source>
</evidence>
<organism evidence="4 5">
    <name type="scientific">Plakobranchus ocellatus</name>
    <dbReference type="NCBI Taxonomy" id="259542"/>
    <lineage>
        <taxon>Eukaryota</taxon>
        <taxon>Metazoa</taxon>
        <taxon>Spiralia</taxon>
        <taxon>Lophotrochozoa</taxon>
        <taxon>Mollusca</taxon>
        <taxon>Gastropoda</taxon>
        <taxon>Heterobranchia</taxon>
        <taxon>Euthyneura</taxon>
        <taxon>Panpulmonata</taxon>
        <taxon>Sacoglossa</taxon>
        <taxon>Placobranchoidea</taxon>
        <taxon>Plakobranchidae</taxon>
        <taxon>Plakobranchus</taxon>
    </lineage>
</organism>
<name>A0AAV4DUT1_9GAST</name>
<dbReference type="InterPro" id="IPR002181">
    <property type="entry name" value="Fibrinogen_a/b/g_C_dom"/>
</dbReference>
<dbReference type="Pfam" id="PF00147">
    <property type="entry name" value="Fibrinogen_C"/>
    <property type="match status" value="1"/>
</dbReference>
<dbReference type="Gene3D" id="1.20.5.1230">
    <property type="entry name" value="Apolipoprotein A-I"/>
    <property type="match status" value="1"/>
</dbReference>
<sequence length="430" mass="48727">MSLISWYAMAILFQGYQDGRLEAGLATLRLELTKQDDCSANFICQSQAEDVEGNQFESSAQVLQHPRQSIEPGRNGLWKSVPVLALMQQLDIKLERLENDMDSLKHSIDHDLESIKTDLNSKVDRLEDKIQSIAKDLITQSNRLEDKIESQQKDSNSKIERFEEKAESFNDRMADKIESFKSYLIDDLKDKLDSYADNLGKGVHDKLKSELLSLNNKISTVKTAFEQFEMNIASSMDTNFVKINQKLGVLKKNTNMSLNNQTQCTQSPENEIRDECVDTVTDGLTKLENKLQAHFDELSSNIDVSTAETQSIVNRYNGNSAFAHYEDFSVGDEVSNYALSVKHYEGTAGDSLSSHNGERFTTRDRDNDKNNLNCAEVFTGAWWYESCHSSNLNGMWNEGKNKGPRWSTLTSDNAASYTEMKVRRVISILN</sequence>
<dbReference type="PROSITE" id="PS51406">
    <property type="entry name" value="FIBRINOGEN_C_2"/>
    <property type="match status" value="1"/>
</dbReference>
<dbReference type="GO" id="GO:0005615">
    <property type="term" value="C:extracellular space"/>
    <property type="evidence" value="ECO:0007669"/>
    <property type="project" value="TreeGrafter"/>
</dbReference>
<evidence type="ECO:0000256" key="1">
    <source>
        <dbReference type="ARBA" id="ARBA00023157"/>
    </source>
</evidence>
<dbReference type="Gene3D" id="3.90.215.10">
    <property type="entry name" value="Gamma Fibrinogen, chain A, domain 1"/>
    <property type="match status" value="1"/>
</dbReference>
<keyword evidence="1" id="KW-1015">Disulfide bond</keyword>
<dbReference type="InterPro" id="IPR014716">
    <property type="entry name" value="Fibrinogen_a/b/g_C_1"/>
</dbReference>
<dbReference type="SUPFAM" id="SSF58113">
    <property type="entry name" value="Apolipoprotein A-I"/>
    <property type="match status" value="1"/>
</dbReference>
<dbReference type="EMBL" id="BLXT01008354">
    <property type="protein sequence ID" value="GFO47856.1"/>
    <property type="molecule type" value="Genomic_DNA"/>
</dbReference>
<proteinExistence type="predicted"/>
<reference evidence="4 5" key="1">
    <citation type="journal article" date="2021" name="Elife">
        <title>Chloroplast acquisition without the gene transfer in kleptoplastic sea slugs, Plakobranchus ocellatus.</title>
        <authorList>
            <person name="Maeda T."/>
            <person name="Takahashi S."/>
            <person name="Yoshida T."/>
            <person name="Shimamura S."/>
            <person name="Takaki Y."/>
            <person name="Nagai Y."/>
            <person name="Toyoda A."/>
            <person name="Suzuki Y."/>
            <person name="Arimoto A."/>
            <person name="Ishii H."/>
            <person name="Satoh N."/>
            <person name="Nishiyama T."/>
            <person name="Hasebe M."/>
            <person name="Maruyama T."/>
            <person name="Minagawa J."/>
            <person name="Obokata J."/>
            <person name="Shigenobu S."/>
        </authorList>
    </citation>
    <scope>NUCLEOTIDE SEQUENCE [LARGE SCALE GENOMIC DNA]</scope>
</reference>
<feature type="domain" description="Fibrinogen C-terminal" evidence="3">
    <location>
        <begin position="317"/>
        <end position="426"/>
    </location>
</feature>
<dbReference type="SUPFAM" id="SSF56496">
    <property type="entry name" value="Fibrinogen C-terminal domain-like"/>
    <property type="match status" value="1"/>
</dbReference>
<protein>
    <submittedName>
        <fullName evidence="4">Fibrinogen c domain-containing protein 1</fullName>
    </submittedName>
</protein>
<evidence type="ECO:0000259" key="3">
    <source>
        <dbReference type="PROSITE" id="PS51406"/>
    </source>
</evidence>
<dbReference type="InterPro" id="IPR020837">
    <property type="entry name" value="Fibrinogen_CS"/>
</dbReference>
<dbReference type="SMART" id="SM00186">
    <property type="entry name" value="FBG"/>
    <property type="match status" value="1"/>
</dbReference>
<evidence type="ECO:0000256" key="2">
    <source>
        <dbReference type="SAM" id="Coils"/>
    </source>
</evidence>
<keyword evidence="5" id="KW-1185">Reference proteome</keyword>
<feature type="coiled-coil region" evidence="2">
    <location>
        <begin position="87"/>
        <end position="179"/>
    </location>
</feature>
<dbReference type="Proteomes" id="UP000735302">
    <property type="component" value="Unassembled WGS sequence"/>
</dbReference>
<keyword evidence="2" id="KW-0175">Coiled coil</keyword>
<dbReference type="PANTHER" id="PTHR19143">
    <property type="entry name" value="FIBRINOGEN/TENASCIN/ANGIOPOEITIN"/>
    <property type="match status" value="1"/>
</dbReference>
<dbReference type="InterPro" id="IPR050373">
    <property type="entry name" value="Fibrinogen_C-term_domain"/>
</dbReference>